<name>A0A240A567_9STAP</name>
<feature type="region of interest" description="Disordered" evidence="1">
    <location>
        <begin position="30"/>
        <end position="54"/>
    </location>
</feature>
<accession>A0A240A567</accession>
<dbReference type="KEGG" id="sste:SAMEA4384403_2199"/>
<organism evidence="2 3">
    <name type="scientific">Mammaliicoccus stepanovicii</name>
    <dbReference type="NCBI Taxonomy" id="643214"/>
    <lineage>
        <taxon>Bacteria</taxon>
        <taxon>Bacillati</taxon>
        <taxon>Bacillota</taxon>
        <taxon>Bacilli</taxon>
        <taxon>Bacillales</taxon>
        <taxon>Staphylococcaceae</taxon>
        <taxon>Mammaliicoccus</taxon>
    </lineage>
</organism>
<protein>
    <submittedName>
        <fullName evidence="2">Uncharacterized protein</fullName>
    </submittedName>
</protein>
<keyword evidence="3" id="KW-1185">Reference proteome</keyword>
<evidence type="ECO:0000313" key="3">
    <source>
        <dbReference type="Proteomes" id="UP000242084"/>
    </source>
</evidence>
<gene>
    <name evidence="2" type="ORF">SAMEA4384403_02199</name>
</gene>
<dbReference type="Proteomes" id="UP000242084">
    <property type="component" value="Chromosome 1"/>
</dbReference>
<reference evidence="2 3" key="1">
    <citation type="submission" date="2017-06" db="EMBL/GenBank/DDBJ databases">
        <authorList>
            <consortium name="Pathogen Informatics"/>
        </authorList>
    </citation>
    <scope>NUCLEOTIDE SEQUENCE [LARGE SCALE GENOMIC DNA]</scope>
    <source>
        <strain evidence="2 3">NCTC13839</strain>
    </source>
</reference>
<dbReference type="RefSeq" id="WP_095089545.1">
    <property type="nucleotide sequence ID" value="NZ_BMDM01000001.1"/>
</dbReference>
<dbReference type="AlphaFoldDB" id="A0A240A567"/>
<evidence type="ECO:0000313" key="2">
    <source>
        <dbReference type="EMBL" id="SNV78224.1"/>
    </source>
</evidence>
<evidence type="ECO:0000256" key="1">
    <source>
        <dbReference type="SAM" id="MobiDB-lite"/>
    </source>
</evidence>
<proteinExistence type="predicted"/>
<sequence>MKNLLLIVFVICFTVFSGYLMASESLQEKDLEVSKHDRTNKKTKEKPKRQQDELRIENKQDLAEIIYSDKDEEIKMGAYNKAVEKGILPRSNNYQEAVNAYEESVWMEENQ</sequence>
<dbReference type="OrthoDB" id="2414542at2"/>
<dbReference type="EMBL" id="LT906462">
    <property type="protein sequence ID" value="SNV78224.1"/>
    <property type="molecule type" value="Genomic_DNA"/>
</dbReference>